<dbReference type="GO" id="GO:0030991">
    <property type="term" value="C:intraciliary transport particle A"/>
    <property type="evidence" value="ECO:0000318"/>
    <property type="project" value="GO_Central"/>
</dbReference>
<keyword evidence="4" id="KW-0802">TPR repeat</keyword>
<dbReference type="Pfam" id="PF23385">
    <property type="entry name" value="Beta-prop_IFT140_2nd"/>
    <property type="match status" value="1"/>
</dbReference>
<evidence type="ECO:0000259" key="12">
    <source>
        <dbReference type="Pfam" id="PF24762"/>
    </source>
</evidence>
<dbReference type="CTD" id="6758069"/>
<evidence type="ECO:0000256" key="2">
    <source>
        <dbReference type="ARBA" id="ARBA00022574"/>
    </source>
</evidence>
<evidence type="ECO:0000256" key="1">
    <source>
        <dbReference type="ARBA" id="ARBA00004138"/>
    </source>
</evidence>
<dbReference type="InterPro" id="IPR015943">
    <property type="entry name" value="WD40/YVTN_repeat-like_dom_sf"/>
</dbReference>
<feature type="region of interest" description="Disordered" evidence="8">
    <location>
        <begin position="1426"/>
        <end position="1452"/>
    </location>
</feature>
<evidence type="ECO:0000256" key="3">
    <source>
        <dbReference type="ARBA" id="ARBA00022737"/>
    </source>
</evidence>
<dbReference type="EMBL" id="DS985258">
    <property type="protein sequence ID" value="EDV20700.1"/>
    <property type="molecule type" value="Genomic_DNA"/>
</dbReference>
<feature type="compositionally biased region" description="Acidic residues" evidence="8">
    <location>
        <begin position="1434"/>
        <end position="1452"/>
    </location>
</feature>
<dbReference type="GO" id="GO:0035721">
    <property type="term" value="P:intraciliary retrograde transport"/>
    <property type="evidence" value="ECO:0000318"/>
    <property type="project" value="GO_Central"/>
</dbReference>
<reference evidence="13 14" key="1">
    <citation type="journal article" date="2008" name="Nature">
        <title>The Trichoplax genome and the nature of placozoans.</title>
        <authorList>
            <person name="Srivastava M."/>
            <person name="Begovic E."/>
            <person name="Chapman J."/>
            <person name="Putnam N.H."/>
            <person name="Hellsten U."/>
            <person name="Kawashima T."/>
            <person name="Kuo A."/>
            <person name="Mitros T."/>
            <person name="Salamov A."/>
            <person name="Carpenter M.L."/>
            <person name="Signorovitch A.Y."/>
            <person name="Moreno M.A."/>
            <person name="Kamm K."/>
            <person name="Grimwood J."/>
            <person name="Schmutz J."/>
            <person name="Shapiro H."/>
            <person name="Grigoriev I.V."/>
            <person name="Buss L.W."/>
            <person name="Schierwater B."/>
            <person name="Dellaporta S.L."/>
            <person name="Rokhsar D.S."/>
        </authorList>
    </citation>
    <scope>NUCLEOTIDE SEQUENCE [LARGE SCALE GENOMIC DNA]</scope>
    <source>
        <strain evidence="13 14">Grell-BS-1999</strain>
    </source>
</reference>
<dbReference type="InterPro" id="IPR056155">
    <property type="entry name" value="Beta-prop_IFT140_2nd"/>
</dbReference>
<evidence type="ECO:0000256" key="4">
    <source>
        <dbReference type="ARBA" id="ARBA00022803"/>
    </source>
</evidence>
<sequence length="1452" mass="163151">MAVYFDKKLNAPSEGFNTKIAWHTVSQLLAVAVKGRDEVSGEVNIYSNEGELMEDITIQKQSSVSYIEWHPHRDVLAVGWDNGEIIIWLKQDNSQIILNQSHKTCVSVISWNGHGNSLVSGDENGHFVIWKADMKGCVQKIPVQQYDISPMQSITNCVFKSTKGLSDNLSDLARAAVSGDENALDRFNWGSSSDKKGESIVASIEAQAYSCYFGGSEGAVWYFDGKNNFSPSFSVEGPILFLSFFPKKGIIVAITKNLMLSQFGVSADGVANEISQVKLTKGNSPHCDVIWTIDGILATTSGENLVRMWDLNTEKNYKLRLEGHAFTSSEHVSCIAYDLKKGILAAGTNNGRVVTWKRTAPISSQDDNENCWEMQTPTSLETGDLLQIGWDASGTLIATRTGIAAYILSEQIMSHHFGDDVAAIQVSPSQLSIYCYGTQMLQELKTDIHIKGIFACKDKVAVWNGSQLVIYEVSRDKQFARAAGSFSTNSFIIALHADSVYIGEGNNIQVRNFQGIVKQLLTFAETEGDPVVIDICGNYLCAASSAGYIKVFDLSRREARQHCNPKFVAESIPKFSQITSIRCNCSGSKVSFITRQTNGDPSPVLYVWETEVDSIQGFDFCKWESTDHRSKNRKNNANKEPEIQRCIPVNHYWDSKEVKLLACELIPSYINHDHNASLYRKSKNDQASDNNKTSNKTTKIATLFSTPENGVVLQESSNVETSFQSLLGIGSPYYFFLKKLSEIDDVHPSRKSDSEDNAKTFPYVGRVVMRDFIGLEDSDETTMKAMMNFSFNLTTGNMDEAFKAIKAIKSETVWENLARMCIKTRRLDVASVCLGNMGHARGSRALREAKKEPEIECQLATLAIQLGQLDEAEKLYKECNRFDLLNNFYQASGQWKKAIDVAERFDRIHLRTTHYNFAKQLEAMGQISTAISEYEKAGTQLFDVPRLLLDDLERLRNYVLKSQDPQLKKWWAQYMEGKGELEEAIRFYESAHDSLSLVRIYCYSGDIDKAAEIANTTGDLAASYHLARQHENEENEMEGDLMNLALLSSSRDMVDVATFYESKQDTLDKAIVLYYKGGEVAKALDLCFQAKQFSTLETIAESLDENTDPAILNQCSTYLIEHGRNEKAIDLLVLAKKYYEALELCMEHNIIITEEVADKMTISKESADNEYRNQLLEKIAECAMQQGSYHLATKKFTQASNKIKAMKSLLKSGDTEKIIFFAGVSRQREIYIMAANYLQSLDWRKDSDVMKNIITFYTKGRALDLLSGFYVACAQVEIDEYQNYQKAFGALTEAYKCLSKAKVKNPQQQEDKLVSLKQRATLIKKFIQAKKQMENEPNDAVNACQALIDEPDIDSAVRIGDIYGTIISHYVQQENYSKAHESLEELRKKIPSMNILYYVNMKTIESIHKALDIPLPRNLNVQSQKTTGVYAGSADEDDGEEVDEEVIEEEED</sequence>
<dbReference type="Pfam" id="PF24762">
    <property type="entry name" value="TPR_IF140-IFT172"/>
    <property type="match status" value="1"/>
</dbReference>
<dbReference type="SMART" id="SM00320">
    <property type="entry name" value="WD40"/>
    <property type="match status" value="5"/>
</dbReference>
<dbReference type="Gene3D" id="2.130.10.10">
    <property type="entry name" value="YVTN repeat-like/Quinoprotein amine dehydrogenase"/>
    <property type="match status" value="2"/>
</dbReference>
<dbReference type="Proteomes" id="UP000009022">
    <property type="component" value="Unassembled WGS sequence"/>
</dbReference>
<evidence type="ECO:0000259" key="9">
    <source>
        <dbReference type="Pfam" id="PF23383"/>
    </source>
</evidence>
<dbReference type="SUPFAM" id="SSF63829">
    <property type="entry name" value="Calcium-dependent phosphotriesterase"/>
    <property type="match status" value="1"/>
</dbReference>
<feature type="domain" description="IF140 C-terminal TPR" evidence="11">
    <location>
        <begin position="1264"/>
        <end position="1387"/>
    </location>
</feature>
<evidence type="ECO:0000313" key="14">
    <source>
        <dbReference type="Proteomes" id="UP000009022"/>
    </source>
</evidence>
<name>B3S9H9_TRIAD</name>
<dbReference type="RefSeq" id="XP_002116900.1">
    <property type="nucleotide sequence ID" value="XM_002116864.1"/>
</dbReference>
<evidence type="ECO:0000256" key="8">
    <source>
        <dbReference type="SAM" id="MobiDB-lite"/>
    </source>
</evidence>
<dbReference type="InterPro" id="IPR056156">
    <property type="entry name" value="TPR_IF140_C"/>
</dbReference>
<evidence type="ECO:0000259" key="11">
    <source>
        <dbReference type="Pfam" id="PF24760"/>
    </source>
</evidence>
<dbReference type="GO" id="GO:0005930">
    <property type="term" value="C:axoneme"/>
    <property type="evidence" value="ECO:0000318"/>
    <property type="project" value="GO_Central"/>
</dbReference>
<dbReference type="SUPFAM" id="SSF48452">
    <property type="entry name" value="TPR-like"/>
    <property type="match status" value="1"/>
</dbReference>
<dbReference type="PANTHER" id="PTHR15722">
    <property type="entry name" value="IFT140/172-RELATED"/>
    <property type="match status" value="1"/>
</dbReference>
<dbReference type="InterPro" id="IPR011990">
    <property type="entry name" value="TPR-like_helical_dom_sf"/>
</dbReference>
<dbReference type="PhylomeDB" id="B3S9H9"/>
<dbReference type="FunCoup" id="B3S9H9">
    <property type="interactions" value="1017"/>
</dbReference>
<dbReference type="PROSITE" id="PS50082">
    <property type="entry name" value="WD_REPEATS_2"/>
    <property type="match status" value="1"/>
</dbReference>
<evidence type="ECO:0000259" key="10">
    <source>
        <dbReference type="Pfam" id="PF23385"/>
    </source>
</evidence>
<dbReference type="Pfam" id="PF24760">
    <property type="entry name" value="TPR_IF140_C"/>
    <property type="match status" value="1"/>
</dbReference>
<dbReference type="Gene3D" id="1.25.40.470">
    <property type="match status" value="2"/>
</dbReference>
<dbReference type="InterPro" id="IPR056168">
    <property type="entry name" value="TPR_IF140/IFT172/WDR19"/>
</dbReference>
<dbReference type="PANTHER" id="PTHR15722:SF7">
    <property type="entry name" value="INTRAFLAGELLAR TRANSPORT PROTEIN 140 HOMOLOG"/>
    <property type="match status" value="1"/>
</dbReference>
<dbReference type="GeneID" id="6758069"/>
<dbReference type="InParanoid" id="B3S9H9"/>
<dbReference type="eggNOG" id="KOG3617">
    <property type="taxonomic scope" value="Eukaryota"/>
</dbReference>
<proteinExistence type="predicted"/>
<evidence type="ECO:0000256" key="6">
    <source>
        <dbReference type="ARBA" id="ARBA00023273"/>
    </source>
</evidence>
<evidence type="ECO:0000256" key="5">
    <source>
        <dbReference type="ARBA" id="ARBA00023069"/>
    </source>
</evidence>
<protein>
    <submittedName>
        <fullName evidence="13">Uncharacterized protein</fullName>
    </submittedName>
</protein>
<organism evidence="13 14">
    <name type="scientific">Trichoplax adhaerens</name>
    <name type="common">Trichoplax reptans</name>
    <dbReference type="NCBI Taxonomy" id="10228"/>
    <lineage>
        <taxon>Eukaryota</taxon>
        <taxon>Metazoa</taxon>
        <taxon>Placozoa</taxon>
        <taxon>Uniplacotomia</taxon>
        <taxon>Trichoplacea</taxon>
        <taxon>Trichoplacidae</taxon>
        <taxon>Trichoplax</taxon>
    </lineage>
</organism>
<evidence type="ECO:0000256" key="7">
    <source>
        <dbReference type="PROSITE-ProRule" id="PRU00221"/>
    </source>
</evidence>
<evidence type="ECO:0000313" key="13">
    <source>
        <dbReference type="EMBL" id="EDV20700.1"/>
    </source>
</evidence>
<keyword evidence="6" id="KW-0966">Cell projection</keyword>
<dbReference type="HOGENOM" id="CLU_001853_1_0_1"/>
<keyword evidence="5" id="KW-0969">Cilium</keyword>
<dbReference type="SUPFAM" id="SSF50978">
    <property type="entry name" value="WD40 repeat-like"/>
    <property type="match status" value="1"/>
</dbReference>
<comment type="subcellular location">
    <subcellularLocation>
        <location evidence="1">Cell projection</location>
        <location evidence="1">Cilium</location>
    </subcellularLocation>
</comment>
<feature type="domain" description="IFT140 second beta-propeller" evidence="10">
    <location>
        <begin position="419"/>
        <end position="739"/>
    </location>
</feature>
<dbReference type="InterPro" id="IPR056154">
    <property type="entry name" value="Beta-prop_IFT140_1st"/>
</dbReference>
<gene>
    <name evidence="13" type="ORF">TRIADDRAFT_60914</name>
</gene>
<dbReference type="STRING" id="10228.B3S9H9"/>
<feature type="repeat" description="WD" evidence="7">
    <location>
        <begin position="99"/>
        <end position="131"/>
    </location>
</feature>
<dbReference type="InterPro" id="IPR036322">
    <property type="entry name" value="WD40_repeat_dom_sf"/>
</dbReference>
<dbReference type="GO" id="GO:0036064">
    <property type="term" value="C:ciliary basal body"/>
    <property type="evidence" value="ECO:0000318"/>
    <property type="project" value="GO_Central"/>
</dbReference>
<keyword evidence="2 7" id="KW-0853">WD repeat</keyword>
<feature type="domain" description="IF140/IFT172/WDR19 TPR" evidence="12">
    <location>
        <begin position="796"/>
        <end position="1035"/>
    </location>
</feature>
<dbReference type="InterPro" id="IPR001680">
    <property type="entry name" value="WD40_rpt"/>
</dbReference>
<keyword evidence="14" id="KW-1185">Reference proteome</keyword>
<dbReference type="FunFam" id="1.25.40.470:FF:000015">
    <property type="entry name" value="Intraflagellar transport particle protein 140"/>
    <property type="match status" value="1"/>
</dbReference>
<accession>B3S9H9</accession>
<dbReference type="OrthoDB" id="10258787at2759"/>
<dbReference type="KEGG" id="tad:TRIADDRAFT_60914"/>
<keyword evidence="3" id="KW-0677">Repeat</keyword>
<dbReference type="OMA" id="YAQFMES"/>
<dbReference type="Pfam" id="PF23383">
    <property type="entry name" value="Beta-prop_IFT140_1st"/>
    <property type="match status" value="1"/>
</dbReference>
<feature type="domain" description="IFT140 first beta-propeller" evidence="9">
    <location>
        <begin position="2"/>
        <end position="411"/>
    </location>
</feature>